<dbReference type="InterPro" id="IPR057489">
    <property type="entry name" value="Menorin_C"/>
</dbReference>
<evidence type="ECO:0000313" key="6">
    <source>
        <dbReference type="Proteomes" id="UP001217089"/>
    </source>
</evidence>
<evidence type="ECO:0000259" key="4">
    <source>
        <dbReference type="Pfam" id="PF25161"/>
    </source>
</evidence>
<dbReference type="EMBL" id="JARBDR010000813">
    <property type="protein sequence ID" value="KAJ8305637.1"/>
    <property type="molecule type" value="Genomic_DNA"/>
</dbReference>
<protein>
    <submittedName>
        <fullName evidence="5">Uncharacterized protein</fullName>
    </submittedName>
</protein>
<keyword evidence="2" id="KW-0812">Transmembrane</keyword>
<name>A0ABQ9EPV6_TEGGR</name>
<dbReference type="InterPro" id="IPR019356">
    <property type="entry name" value="Menorin_dom"/>
</dbReference>
<sequence length="542" mass="62674">MATSSVNQDIERFKRLINLNRPFRKHLICQLVTGTLLIYIWYQFNGGFIPWFMKHRIPSLSLGTDINTLYYFSQSDDDGSKIKWSHGTNTIADLDKALSKMIEADVMLKGEGTDEQTLIPIMGEPRTMTSKDNEGPQLSDWLDKVTYTGSKGIKLDFQSIDAVEISLQKLKKYQSKLRFPVWLHANVLQGPHGNKPEVDKTRYFRIMKRLFPQCTKSLGWTTGTHTDLTLSGYTWDMVLDMYHLVKEWDLEPPIVYTVRATLIRNSVPQLKWLTDNTRSSVLVWKAPEDRVMVEDLMYIAFKFAPHNSYFDLNDKNLDNFVQTNRHQSKEKINPLVLKRESVIFKPQAWVKMGLYIEEHSILPSEEALVLTSRAVYVLTKTKFKPSEHLTLHGRVQFLNRKNREAVFGETGLNIYVRPTAYADFENIHGIRCFLGVDGFMKVTGSNLKEKDFTKTHRITPGTGACYRFSVTDKKTDIVLRVNVVHDCHTLESVIPHEETHAELKVPIPKDLDQEEHPFILKLEDSKRHAIIDELHIKYDTKN</sequence>
<feature type="domain" description="Menorin C-terminal" evidence="4">
    <location>
        <begin position="381"/>
        <end position="534"/>
    </location>
</feature>
<accession>A0ABQ9EPV6</accession>
<evidence type="ECO:0000313" key="5">
    <source>
        <dbReference type="EMBL" id="KAJ8305637.1"/>
    </source>
</evidence>
<gene>
    <name evidence="5" type="ORF">KUTeg_016182</name>
</gene>
<dbReference type="PANTHER" id="PTHR21184:SF6">
    <property type="entry name" value="CONSERVED PLASMA MEMBRANE PROTEIN"/>
    <property type="match status" value="1"/>
</dbReference>
<keyword evidence="2" id="KW-1133">Transmembrane helix</keyword>
<feature type="domain" description="Menorin-like" evidence="3">
    <location>
        <begin position="78"/>
        <end position="315"/>
    </location>
</feature>
<evidence type="ECO:0000256" key="2">
    <source>
        <dbReference type="SAM" id="Phobius"/>
    </source>
</evidence>
<dbReference type="Pfam" id="PF10223">
    <property type="entry name" value="Menorin_N"/>
    <property type="match status" value="1"/>
</dbReference>
<reference evidence="5 6" key="1">
    <citation type="submission" date="2022-12" db="EMBL/GenBank/DDBJ databases">
        <title>Chromosome-level genome of Tegillarca granosa.</title>
        <authorList>
            <person name="Kim J."/>
        </authorList>
    </citation>
    <scope>NUCLEOTIDE SEQUENCE [LARGE SCALE GENOMIC DNA]</scope>
    <source>
        <strain evidence="5">Teg-2019</strain>
        <tissue evidence="5">Adductor muscle</tissue>
    </source>
</reference>
<dbReference type="Pfam" id="PF25161">
    <property type="entry name" value="Menorin_C"/>
    <property type="match status" value="1"/>
</dbReference>
<evidence type="ECO:0000259" key="3">
    <source>
        <dbReference type="Pfam" id="PF10223"/>
    </source>
</evidence>
<dbReference type="Proteomes" id="UP001217089">
    <property type="component" value="Unassembled WGS sequence"/>
</dbReference>
<evidence type="ECO:0000256" key="1">
    <source>
        <dbReference type="ARBA" id="ARBA00044953"/>
    </source>
</evidence>
<proteinExistence type="inferred from homology"/>
<comment type="caution">
    <text evidence="5">The sequence shown here is derived from an EMBL/GenBank/DDBJ whole genome shotgun (WGS) entry which is preliminary data.</text>
</comment>
<dbReference type="PANTHER" id="PTHR21184">
    <property type="entry name" value="MENORIN (DENDRITIC BRANCHING PROTEIN)"/>
    <property type="match status" value="1"/>
</dbReference>
<keyword evidence="2" id="KW-0472">Membrane</keyword>
<comment type="similarity">
    <text evidence="1">Belongs to the menorin family.</text>
</comment>
<feature type="transmembrane region" description="Helical" evidence="2">
    <location>
        <begin position="27"/>
        <end position="44"/>
    </location>
</feature>
<organism evidence="5 6">
    <name type="scientific">Tegillarca granosa</name>
    <name type="common">Malaysian cockle</name>
    <name type="synonym">Anadara granosa</name>
    <dbReference type="NCBI Taxonomy" id="220873"/>
    <lineage>
        <taxon>Eukaryota</taxon>
        <taxon>Metazoa</taxon>
        <taxon>Spiralia</taxon>
        <taxon>Lophotrochozoa</taxon>
        <taxon>Mollusca</taxon>
        <taxon>Bivalvia</taxon>
        <taxon>Autobranchia</taxon>
        <taxon>Pteriomorphia</taxon>
        <taxon>Arcoida</taxon>
        <taxon>Arcoidea</taxon>
        <taxon>Arcidae</taxon>
        <taxon>Tegillarca</taxon>
    </lineage>
</organism>
<keyword evidence="6" id="KW-1185">Reference proteome</keyword>